<dbReference type="EMBL" id="FOGZ01000005">
    <property type="protein sequence ID" value="SER65746.1"/>
    <property type="molecule type" value="Genomic_DNA"/>
</dbReference>
<evidence type="ECO:0000313" key="3">
    <source>
        <dbReference type="Proteomes" id="UP000198815"/>
    </source>
</evidence>
<accession>A0A1H9QZ59</accession>
<reference evidence="2 3" key="1">
    <citation type="submission" date="2016-10" db="EMBL/GenBank/DDBJ databases">
        <authorList>
            <person name="de Groot N.N."/>
        </authorList>
    </citation>
    <scope>NUCLEOTIDE SEQUENCE [LARGE SCALE GENOMIC DNA]</scope>
    <source>
        <strain evidence="2 3">DSM 16859</strain>
    </source>
</reference>
<organism evidence="2 3">
    <name type="scientific">Propionibacterium cyclohexanicum</name>
    <dbReference type="NCBI Taxonomy" id="64702"/>
    <lineage>
        <taxon>Bacteria</taxon>
        <taxon>Bacillati</taxon>
        <taxon>Actinomycetota</taxon>
        <taxon>Actinomycetes</taxon>
        <taxon>Propionibacteriales</taxon>
        <taxon>Propionibacteriaceae</taxon>
        <taxon>Propionibacterium</taxon>
    </lineage>
</organism>
<feature type="domain" description="Putative zinc-finger" evidence="1">
    <location>
        <begin position="18"/>
        <end position="51"/>
    </location>
</feature>
<sequence>MTELRDGQEPAEVREDSCEFALSSVQAFLHGELPEATADEIRAHLLMCEKCMDNFDVEQMISAMVKRCWCTPAASDALRLRIAAVAHLGDTI</sequence>
<dbReference type="InterPro" id="IPR027383">
    <property type="entry name" value="Znf_put"/>
</dbReference>
<dbReference type="STRING" id="64702.SAMN05443377_10531"/>
<evidence type="ECO:0000313" key="2">
    <source>
        <dbReference type="EMBL" id="SER65746.1"/>
    </source>
</evidence>
<dbReference type="Proteomes" id="UP000198815">
    <property type="component" value="Unassembled WGS sequence"/>
</dbReference>
<dbReference type="RefSeq" id="WP_091968152.1">
    <property type="nucleotide sequence ID" value="NZ_FOGZ01000005.1"/>
</dbReference>
<dbReference type="OrthoDB" id="3267840at2"/>
<proteinExistence type="predicted"/>
<gene>
    <name evidence="2" type="ORF">SAMN05443377_10531</name>
</gene>
<dbReference type="AlphaFoldDB" id="A0A1H9QZ59"/>
<keyword evidence="3" id="KW-1185">Reference proteome</keyword>
<dbReference type="Pfam" id="PF13490">
    <property type="entry name" value="zf-HC2"/>
    <property type="match status" value="1"/>
</dbReference>
<protein>
    <submittedName>
        <fullName evidence="2">Mycothiol system anti-sigma-R factor</fullName>
    </submittedName>
</protein>
<evidence type="ECO:0000259" key="1">
    <source>
        <dbReference type="Pfam" id="PF13490"/>
    </source>
</evidence>
<name>A0A1H9QZ59_9ACTN</name>